<dbReference type="Gene3D" id="3.30.750.24">
    <property type="entry name" value="STAS domain"/>
    <property type="match status" value="1"/>
</dbReference>
<sequence>MAVEEQVQLSIDVDDRGGGGPVVVAVAGELDFATTPALLDAAVPLAEAGRELVLDLDGLVFCDSSALSALVRLHKAATGSGGSLLLARPRSAVLAALRMATLDRLFAISDGPPPGGARR</sequence>
<dbReference type="AlphaFoldDB" id="A0A918ASL7"/>
<evidence type="ECO:0000313" key="4">
    <source>
        <dbReference type="EMBL" id="GGP78531.1"/>
    </source>
</evidence>
<feature type="domain" description="STAS" evidence="3">
    <location>
        <begin position="20"/>
        <end position="119"/>
    </location>
</feature>
<evidence type="ECO:0000256" key="1">
    <source>
        <dbReference type="ARBA" id="ARBA00009013"/>
    </source>
</evidence>
<dbReference type="PROSITE" id="PS50801">
    <property type="entry name" value="STAS"/>
    <property type="match status" value="1"/>
</dbReference>
<dbReference type="InterPro" id="IPR003658">
    <property type="entry name" value="Anti-sigma_ant"/>
</dbReference>
<evidence type="ECO:0000313" key="5">
    <source>
        <dbReference type="Proteomes" id="UP000639606"/>
    </source>
</evidence>
<evidence type="ECO:0000259" key="3">
    <source>
        <dbReference type="PROSITE" id="PS50801"/>
    </source>
</evidence>
<dbReference type="PANTHER" id="PTHR33495">
    <property type="entry name" value="ANTI-SIGMA FACTOR ANTAGONIST TM_1081-RELATED-RELATED"/>
    <property type="match status" value="1"/>
</dbReference>
<dbReference type="CDD" id="cd07043">
    <property type="entry name" value="STAS_anti-anti-sigma_factors"/>
    <property type="match status" value="1"/>
</dbReference>
<accession>A0A918ASL7</accession>
<dbReference type="GO" id="GO:0043856">
    <property type="term" value="F:anti-sigma factor antagonist activity"/>
    <property type="evidence" value="ECO:0007669"/>
    <property type="project" value="InterPro"/>
</dbReference>
<evidence type="ECO:0000256" key="2">
    <source>
        <dbReference type="RuleBase" id="RU003749"/>
    </source>
</evidence>
<dbReference type="Pfam" id="PF01740">
    <property type="entry name" value="STAS"/>
    <property type="match status" value="1"/>
</dbReference>
<name>A0A918ASL7_9PSEU</name>
<keyword evidence="5" id="KW-1185">Reference proteome</keyword>
<reference evidence="4" key="1">
    <citation type="journal article" date="2014" name="Int. J. Syst. Evol. Microbiol.">
        <title>Complete genome sequence of Corynebacterium casei LMG S-19264T (=DSM 44701T), isolated from a smear-ripened cheese.</title>
        <authorList>
            <consortium name="US DOE Joint Genome Institute (JGI-PGF)"/>
            <person name="Walter F."/>
            <person name="Albersmeier A."/>
            <person name="Kalinowski J."/>
            <person name="Ruckert C."/>
        </authorList>
    </citation>
    <scope>NUCLEOTIDE SEQUENCE</scope>
    <source>
        <strain evidence="4">JCM 3313</strain>
    </source>
</reference>
<dbReference type="NCBIfam" id="TIGR00377">
    <property type="entry name" value="ant_ant_sig"/>
    <property type="match status" value="1"/>
</dbReference>
<dbReference type="PANTHER" id="PTHR33495:SF2">
    <property type="entry name" value="ANTI-SIGMA FACTOR ANTAGONIST TM_1081-RELATED"/>
    <property type="match status" value="1"/>
</dbReference>
<dbReference type="SUPFAM" id="SSF52091">
    <property type="entry name" value="SpoIIaa-like"/>
    <property type="match status" value="1"/>
</dbReference>
<dbReference type="EMBL" id="BMRG01000018">
    <property type="protein sequence ID" value="GGP78531.1"/>
    <property type="molecule type" value="Genomic_DNA"/>
</dbReference>
<dbReference type="Proteomes" id="UP000639606">
    <property type="component" value="Unassembled WGS sequence"/>
</dbReference>
<organism evidence="4 5">
    <name type="scientific">Saccharothrix coeruleofusca</name>
    <dbReference type="NCBI Taxonomy" id="33919"/>
    <lineage>
        <taxon>Bacteria</taxon>
        <taxon>Bacillati</taxon>
        <taxon>Actinomycetota</taxon>
        <taxon>Actinomycetes</taxon>
        <taxon>Pseudonocardiales</taxon>
        <taxon>Pseudonocardiaceae</taxon>
        <taxon>Saccharothrix</taxon>
    </lineage>
</organism>
<comment type="similarity">
    <text evidence="1 2">Belongs to the anti-sigma-factor antagonist family.</text>
</comment>
<reference evidence="4" key="2">
    <citation type="submission" date="2020-09" db="EMBL/GenBank/DDBJ databases">
        <authorList>
            <person name="Sun Q."/>
            <person name="Ohkuma M."/>
        </authorList>
    </citation>
    <scope>NUCLEOTIDE SEQUENCE</scope>
    <source>
        <strain evidence="4">JCM 3313</strain>
    </source>
</reference>
<dbReference type="InterPro" id="IPR002645">
    <property type="entry name" value="STAS_dom"/>
</dbReference>
<protein>
    <recommendedName>
        <fullName evidence="2">Anti-sigma factor antagonist</fullName>
    </recommendedName>
</protein>
<proteinExistence type="inferred from homology"/>
<gene>
    <name evidence="4" type="ORF">GCM10010185_60410</name>
</gene>
<dbReference type="InterPro" id="IPR036513">
    <property type="entry name" value="STAS_dom_sf"/>
</dbReference>
<comment type="caution">
    <text evidence="4">The sequence shown here is derived from an EMBL/GenBank/DDBJ whole genome shotgun (WGS) entry which is preliminary data.</text>
</comment>